<dbReference type="InterPro" id="IPR019920">
    <property type="entry name" value="F420-binding_dom_put"/>
</dbReference>
<name>A0A840PLC0_9ACTN</name>
<dbReference type="InterPro" id="IPR052019">
    <property type="entry name" value="F420H2_bilvrd_red/Heme_oxyg"/>
</dbReference>
<evidence type="ECO:0000259" key="2">
    <source>
        <dbReference type="Pfam" id="PF01243"/>
    </source>
</evidence>
<sequence>MARGRSLFEPYMTATIPEALADLLERPLFCSLGTARPDGTVQVNPMWFEYDGENIRFTHTTKRAKYRNLQHNPSMTVLVIDPDDPLRYLEVRGTLKEIIPDPTGSFYVRLGQRYGNPGQQPPPDAPDRVILVMTPTRVSTR</sequence>
<dbReference type="EMBL" id="JACHGN010000024">
    <property type="protein sequence ID" value="MBB5138591.1"/>
    <property type="molecule type" value="Genomic_DNA"/>
</dbReference>
<feature type="domain" description="Pyridoxamine 5'-phosphate oxidase N-terminal" evidence="2">
    <location>
        <begin position="16"/>
        <end position="140"/>
    </location>
</feature>
<dbReference type="SUPFAM" id="SSF50475">
    <property type="entry name" value="FMN-binding split barrel"/>
    <property type="match status" value="1"/>
</dbReference>
<dbReference type="Gene3D" id="2.30.110.10">
    <property type="entry name" value="Electron Transport, Fmn-binding Protein, Chain A"/>
    <property type="match status" value="1"/>
</dbReference>
<proteinExistence type="predicted"/>
<gene>
    <name evidence="3" type="ORF">HNP84_008345</name>
</gene>
<dbReference type="GO" id="GO:0070967">
    <property type="term" value="F:coenzyme F420 binding"/>
    <property type="evidence" value="ECO:0007669"/>
    <property type="project" value="TreeGrafter"/>
</dbReference>
<keyword evidence="1" id="KW-0560">Oxidoreductase</keyword>
<organism evidence="3 4">
    <name type="scientific">Thermocatellispora tengchongensis</name>
    <dbReference type="NCBI Taxonomy" id="1073253"/>
    <lineage>
        <taxon>Bacteria</taxon>
        <taxon>Bacillati</taxon>
        <taxon>Actinomycetota</taxon>
        <taxon>Actinomycetes</taxon>
        <taxon>Streptosporangiales</taxon>
        <taxon>Streptosporangiaceae</taxon>
        <taxon>Thermocatellispora</taxon>
    </lineage>
</organism>
<protein>
    <submittedName>
        <fullName evidence="3">PPOX class probable F420-dependent enzyme</fullName>
    </submittedName>
</protein>
<evidence type="ECO:0000313" key="4">
    <source>
        <dbReference type="Proteomes" id="UP000578449"/>
    </source>
</evidence>
<dbReference type="RefSeq" id="WP_246519310.1">
    <property type="nucleotide sequence ID" value="NZ_BAABIX010000025.1"/>
</dbReference>
<comment type="caution">
    <text evidence="3">The sequence shown here is derived from an EMBL/GenBank/DDBJ whole genome shotgun (WGS) entry which is preliminary data.</text>
</comment>
<dbReference type="AlphaFoldDB" id="A0A840PLC0"/>
<dbReference type="Pfam" id="PF01243">
    <property type="entry name" value="PNPOx_N"/>
    <property type="match status" value="1"/>
</dbReference>
<keyword evidence="4" id="KW-1185">Reference proteome</keyword>
<dbReference type="GO" id="GO:0016627">
    <property type="term" value="F:oxidoreductase activity, acting on the CH-CH group of donors"/>
    <property type="evidence" value="ECO:0007669"/>
    <property type="project" value="TreeGrafter"/>
</dbReference>
<dbReference type="PANTHER" id="PTHR35176:SF6">
    <property type="entry name" value="HEME OXYGENASE HI_0854-RELATED"/>
    <property type="match status" value="1"/>
</dbReference>
<evidence type="ECO:0000256" key="1">
    <source>
        <dbReference type="ARBA" id="ARBA00023002"/>
    </source>
</evidence>
<dbReference type="InterPro" id="IPR011576">
    <property type="entry name" value="Pyridox_Oxase_N"/>
</dbReference>
<dbReference type="PANTHER" id="PTHR35176">
    <property type="entry name" value="HEME OXYGENASE HI_0854-RELATED"/>
    <property type="match status" value="1"/>
</dbReference>
<evidence type="ECO:0000313" key="3">
    <source>
        <dbReference type="EMBL" id="MBB5138591.1"/>
    </source>
</evidence>
<accession>A0A840PLC0</accession>
<dbReference type="NCBIfam" id="TIGR03618">
    <property type="entry name" value="Rv1155_F420"/>
    <property type="match status" value="1"/>
</dbReference>
<dbReference type="GO" id="GO:0005829">
    <property type="term" value="C:cytosol"/>
    <property type="evidence" value="ECO:0007669"/>
    <property type="project" value="TreeGrafter"/>
</dbReference>
<reference evidence="3 4" key="1">
    <citation type="submission" date="2020-08" db="EMBL/GenBank/DDBJ databases">
        <title>Genomic Encyclopedia of Type Strains, Phase IV (KMG-IV): sequencing the most valuable type-strain genomes for metagenomic binning, comparative biology and taxonomic classification.</title>
        <authorList>
            <person name="Goeker M."/>
        </authorList>
    </citation>
    <scope>NUCLEOTIDE SEQUENCE [LARGE SCALE GENOMIC DNA]</scope>
    <source>
        <strain evidence="3 4">DSM 45615</strain>
    </source>
</reference>
<dbReference type="InterPro" id="IPR012349">
    <property type="entry name" value="Split_barrel_FMN-bd"/>
</dbReference>
<dbReference type="Proteomes" id="UP000578449">
    <property type="component" value="Unassembled WGS sequence"/>
</dbReference>